<name>A0A2I0TT27_LIMLA</name>
<dbReference type="AlphaFoldDB" id="A0A2I0TT27"/>
<dbReference type="Proteomes" id="UP000233556">
    <property type="component" value="Unassembled WGS sequence"/>
</dbReference>
<dbReference type="EMBL" id="KZ507375">
    <property type="protein sequence ID" value="PKU36960.1"/>
    <property type="molecule type" value="Genomic_DNA"/>
</dbReference>
<proteinExistence type="predicted"/>
<keyword evidence="2" id="KW-1185">Reference proteome</keyword>
<organism evidence="1 2">
    <name type="scientific">Limosa lapponica baueri</name>
    <dbReference type="NCBI Taxonomy" id="1758121"/>
    <lineage>
        <taxon>Eukaryota</taxon>
        <taxon>Metazoa</taxon>
        <taxon>Chordata</taxon>
        <taxon>Craniata</taxon>
        <taxon>Vertebrata</taxon>
        <taxon>Euteleostomi</taxon>
        <taxon>Archelosauria</taxon>
        <taxon>Archosauria</taxon>
        <taxon>Dinosauria</taxon>
        <taxon>Saurischia</taxon>
        <taxon>Theropoda</taxon>
        <taxon>Coelurosauria</taxon>
        <taxon>Aves</taxon>
        <taxon>Neognathae</taxon>
        <taxon>Neoaves</taxon>
        <taxon>Charadriiformes</taxon>
        <taxon>Scolopacidae</taxon>
        <taxon>Limosa</taxon>
    </lineage>
</organism>
<gene>
    <name evidence="1" type="ORF">llap_12737</name>
</gene>
<sequence length="109" mass="12200">MPQQCWSSTPCRRALPCHWVHRSMSIHGPTSQPVPIPRVVTGGLYSWLNLAMVSESVPLPRWGNVGLGPCNQVPKSIGIHIDGYRYLQILKSELKTVPILLIWKGIDAY</sequence>
<reference evidence="2" key="1">
    <citation type="submission" date="2017-11" db="EMBL/GenBank/DDBJ databases">
        <authorList>
            <person name="Lima N.C."/>
            <person name="Parody-Merino A.M."/>
            <person name="Battley P.F."/>
            <person name="Fidler A.E."/>
            <person name="Prosdocimi F."/>
        </authorList>
    </citation>
    <scope>NUCLEOTIDE SEQUENCE [LARGE SCALE GENOMIC DNA]</scope>
</reference>
<evidence type="ECO:0000313" key="1">
    <source>
        <dbReference type="EMBL" id="PKU36960.1"/>
    </source>
</evidence>
<accession>A0A2I0TT27</accession>
<protein>
    <submittedName>
        <fullName evidence="1">Uncharacterized protein</fullName>
    </submittedName>
</protein>
<reference evidence="2" key="2">
    <citation type="submission" date="2017-12" db="EMBL/GenBank/DDBJ databases">
        <title>Genome sequence of the Bar-tailed Godwit (Limosa lapponica baueri).</title>
        <authorList>
            <person name="Lima N.C.B."/>
            <person name="Parody-Merino A.M."/>
            <person name="Battley P.F."/>
            <person name="Fidler A.E."/>
            <person name="Prosdocimi F."/>
        </authorList>
    </citation>
    <scope>NUCLEOTIDE SEQUENCE [LARGE SCALE GENOMIC DNA]</scope>
</reference>
<evidence type="ECO:0000313" key="2">
    <source>
        <dbReference type="Proteomes" id="UP000233556"/>
    </source>
</evidence>